<evidence type="ECO:0000313" key="4">
    <source>
        <dbReference type="Proteomes" id="UP000018001"/>
    </source>
</evidence>
<comment type="caution">
    <text evidence="3">The sequence shown here is derived from an EMBL/GenBank/DDBJ whole genome shotgun (WGS) entry which is preliminary data.</text>
</comment>
<dbReference type="PANTHER" id="PTHR28054:SF1">
    <property type="entry name" value="RNA POLYMERASE I-SPECIFIC TRANSCRIPTION INITIATION FACTOR RRN10"/>
    <property type="match status" value="1"/>
</dbReference>
<name>V5FZE9_BYSSN</name>
<reference evidence="4" key="1">
    <citation type="journal article" date="2014" name="Genome Announc.">
        <title>Draft genome sequence of the formaldehyde-resistant fungus Byssochlamys spectabilis No. 5 (anamorph Paecilomyces variotii No. 5) (NBRC109023).</title>
        <authorList>
            <person name="Oka T."/>
            <person name="Ekino K."/>
            <person name="Fukuda K."/>
            <person name="Nomura Y."/>
        </authorList>
    </citation>
    <scope>NUCLEOTIDE SEQUENCE [LARGE SCALE GENOMIC DNA]</scope>
    <source>
        <strain evidence="4">No. 5 / NBRC 109023</strain>
    </source>
</reference>
<dbReference type="OrthoDB" id="2565191at2759"/>
<evidence type="ECO:0000259" key="2">
    <source>
        <dbReference type="Pfam" id="PF03962"/>
    </source>
</evidence>
<organism evidence="3 4">
    <name type="scientific">Byssochlamys spectabilis (strain No. 5 / NBRC 109023)</name>
    <name type="common">Paecilomyces variotii</name>
    <dbReference type="NCBI Taxonomy" id="1356009"/>
    <lineage>
        <taxon>Eukaryota</taxon>
        <taxon>Fungi</taxon>
        <taxon>Dikarya</taxon>
        <taxon>Ascomycota</taxon>
        <taxon>Pezizomycotina</taxon>
        <taxon>Eurotiomycetes</taxon>
        <taxon>Eurotiomycetidae</taxon>
        <taxon>Eurotiales</taxon>
        <taxon>Thermoascaceae</taxon>
        <taxon>Paecilomyces</taxon>
    </lineage>
</organism>
<dbReference type="Pfam" id="PF03962">
    <property type="entry name" value="Mnd1"/>
    <property type="match status" value="1"/>
</dbReference>
<dbReference type="InParanoid" id="V5FZE9"/>
<feature type="compositionally biased region" description="Polar residues" evidence="1">
    <location>
        <begin position="1"/>
        <end position="16"/>
    </location>
</feature>
<accession>V5FZE9</accession>
<feature type="domain" description="Mnd1 HTH" evidence="2">
    <location>
        <begin position="277"/>
        <end position="336"/>
    </location>
</feature>
<keyword evidence="4" id="KW-1185">Reference proteome</keyword>
<dbReference type="InterPro" id="IPR040453">
    <property type="entry name" value="Mnd1_HTH"/>
</dbReference>
<evidence type="ECO:0000313" key="3">
    <source>
        <dbReference type="EMBL" id="GAD93997.1"/>
    </source>
</evidence>
<feature type="region of interest" description="Disordered" evidence="1">
    <location>
        <begin position="365"/>
        <end position="394"/>
    </location>
</feature>
<dbReference type="Proteomes" id="UP000018001">
    <property type="component" value="Unassembled WGS sequence"/>
</dbReference>
<protein>
    <recommendedName>
        <fullName evidence="2">Mnd1 HTH domain-containing protein</fullName>
    </recommendedName>
</protein>
<proteinExistence type="predicted"/>
<dbReference type="eggNOG" id="KOG3433">
    <property type="taxonomic scope" value="Eukaryota"/>
</dbReference>
<dbReference type="GO" id="GO:0006360">
    <property type="term" value="P:transcription by RNA polymerase I"/>
    <property type="evidence" value="ECO:0007669"/>
    <property type="project" value="InterPro"/>
</dbReference>
<sequence length="483" mass="54972">MSQGKSLALSQGTFLQPPSEDEEEDVREPSLERQKRHANLYDAIAGRVAAGGFVSTSQKVSRYRDRTSSSTNAVRPEEVLFRRQSAPIRYEEDDFYFAHENLPPDCPLPDSEMLQAIHSYCSDFYDRATLDRGQDDFRSMDETALIAMGILLEEMANESLGETGDMVLVEGEVVSENEGPSSILSPARKGRKRANTGLSTIGASSGEELHSVLRKQKKRRKLTRTVFCSSSTIRPTQALAPPSHHGIYAPPLSSYHLGSNYPKPPKGLSPAAKQQLIVSHLRSTRTCHTLKDLEKMLPSVASINGMQVKEYVQSLTDEGQLRVEKIGSGNWYWIFPSEEKRDKERVRDALLKEVGKVEKSVHELEEQMERVKQERERDREADREDPNKRGELEEKLGQLERELKKLKEREQMVLKDGARSVKRMREDVRNWKQAASLWTDNIYILEAYLEKLAGGDREVVEAVKRECYEHDYVEGEGLRELDF</sequence>
<evidence type="ECO:0000256" key="1">
    <source>
        <dbReference type="SAM" id="MobiDB-lite"/>
    </source>
</evidence>
<dbReference type="InterPro" id="IPR022793">
    <property type="entry name" value="Rrn10"/>
</dbReference>
<dbReference type="PANTHER" id="PTHR28054">
    <property type="entry name" value="RNA POLYMERASE I-SPECIFIC TRANSCRIPTION INITIATION FACTOR RRN10"/>
    <property type="match status" value="1"/>
</dbReference>
<gene>
    <name evidence="3" type="ORF">PVAR5_2617</name>
</gene>
<feature type="region of interest" description="Disordered" evidence="1">
    <location>
        <begin position="1"/>
        <end position="34"/>
    </location>
</feature>
<dbReference type="EMBL" id="BAUL01000073">
    <property type="protein sequence ID" value="GAD93997.1"/>
    <property type="molecule type" value="Genomic_DNA"/>
</dbReference>
<dbReference type="AlphaFoldDB" id="V5FZE9"/>
<dbReference type="HOGENOM" id="CLU_044486_0_0_1"/>